<reference evidence="2 3" key="1">
    <citation type="journal article" date="2013" name="Genome Announc.">
        <title>Draft Genome Sequence of the Brazilian Toxic Bloom-Forming Cyanobacterium Microcystis aeruginosa Strain SPC777.</title>
        <authorList>
            <person name="Fiore M.F."/>
            <person name="Alvarenga D.O."/>
            <person name="Varani A.M."/>
            <person name="Hoff-Risseti C."/>
            <person name="Crespim E."/>
            <person name="Ramos R.T."/>
            <person name="Silva A."/>
            <person name="Schaker P.D."/>
            <person name="Heck K."/>
            <person name="Rigonato J."/>
            <person name="Schneider M.P."/>
        </authorList>
    </citation>
    <scope>NUCLEOTIDE SEQUENCE [LARGE SCALE GENOMIC DNA]</scope>
    <source>
        <strain evidence="3">SPC 777</strain>
    </source>
</reference>
<feature type="transmembrane region" description="Helical" evidence="1">
    <location>
        <begin position="51"/>
        <end position="66"/>
    </location>
</feature>
<name>S3J334_MICAE</name>
<dbReference type="Proteomes" id="UP000014617">
    <property type="component" value="Unassembled WGS sequence"/>
</dbReference>
<organism evidence="2 3">
    <name type="scientific">Microcystis aeruginosa SPC777</name>
    <dbReference type="NCBI Taxonomy" id="482300"/>
    <lineage>
        <taxon>Bacteria</taxon>
        <taxon>Bacillati</taxon>
        <taxon>Cyanobacteriota</taxon>
        <taxon>Cyanophyceae</taxon>
        <taxon>Oscillatoriophycideae</taxon>
        <taxon>Chroococcales</taxon>
        <taxon>Microcystaceae</taxon>
        <taxon>Microcystis</taxon>
    </lineage>
</organism>
<comment type="caution">
    <text evidence="2">The sequence shown here is derived from an EMBL/GenBank/DDBJ whole genome shotgun (WGS) entry which is preliminary data.</text>
</comment>
<dbReference type="PATRIC" id="fig|482300.6.peg.3604"/>
<gene>
    <name evidence="2" type="ORF">MAESPC_03224</name>
</gene>
<accession>S3J334</accession>
<dbReference type="EMBL" id="ASZQ01000233">
    <property type="protein sequence ID" value="EPF20283.1"/>
    <property type="molecule type" value="Genomic_DNA"/>
</dbReference>
<keyword evidence="1" id="KW-1133">Transmembrane helix</keyword>
<sequence>MEPDKATKIEDRRAEYTALRAEVLQADNICLLMMGYLVTAVGFLYSESLEWLVSFLSLISLCYFTEKRFNIRKIASFIVSEVCKDDSGFGWEKYVQKLRKQGTIRPFVILRPYNAEVITCSVIALSPAVRGELINLAQFSPSAVFWFVFALLTLTLSALRYLVWFDRGA</sequence>
<protein>
    <submittedName>
        <fullName evidence="2">Uncharacterized protein</fullName>
    </submittedName>
</protein>
<proteinExistence type="predicted"/>
<dbReference type="AlphaFoldDB" id="S3J334"/>
<keyword evidence="1" id="KW-0472">Membrane</keyword>
<feature type="transmembrane region" description="Helical" evidence="1">
    <location>
        <begin position="143"/>
        <end position="163"/>
    </location>
</feature>
<feature type="transmembrane region" description="Helical" evidence="1">
    <location>
        <begin position="29"/>
        <end position="45"/>
    </location>
</feature>
<evidence type="ECO:0000313" key="3">
    <source>
        <dbReference type="Proteomes" id="UP000014617"/>
    </source>
</evidence>
<evidence type="ECO:0000313" key="2">
    <source>
        <dbReference type="EMBL" id="EPF20283.1"/>
    </source>
</evidence>
<dbReference type="RefSeq" id="WP_016516171.1">
    <property type="nucleotide sequence ID" value="NZ_ASZQ01000233.1"/>
</dbReference>
<keyword evidence="1" id="KW-0812">Transmembrane</keyword>
<dbReference type="OrthoDB" id="581872at2"/>
<evidence type="ECO:0000256" key="1">
    <source>
        <dbReference type="SAM" id="Phobius"/>
    </source>
</evidence>